<accession>A0A8H3MKM3</accession>
<evidence type="ECO:0000313" key="2">
    <source>
        <dbReference type="EMBL" id="GET04444.1"/>
    </source>
</evidence>
<sequence>MSSPLACKARRQSPLQDLGNDPLSDASILDDLYLASQLKPPIITCKECFLKAFSRTFIQMRALIHSGSSFSWLFKKLLGFYKVNLLGDGDDLLMISS</sequence>
<dbReference type="AlphaFoldDB" id="A0A8H3MKM3"/>
<reference evidence="2" key="1">
    <citation type="submission" date="2019-10" db="EMBL/GenBank/DDBJ databases">
        <title>Conservation and host-specific expression of non-tandemly repeated heterogenous ribosome RNA gene in arbuscular mycorrhizal fungi.</title>
        <authorList>
            <person name="Maeda T."/>
            <person name="Kobayashi Y."/>
            <person name="Nakagawa T."/>
            <person name="Ezawa T."/>
            <person name="Yamaguchi K."/>
            <person name="Bino T."/>
            <person name="Nishimoto Y."/>
            <person name="Shigenobu S."/>
            <person name="Kawaguchi M."/>
        </authorList>
    </citation>
    <scope>NUCLEOTIDE SEQUENCE</scope>
    <source>
        <strain evidence="2">HR1</strain>
    </source>
</reference>
<feature type="region of interest" description="Disordered" evidence="1">
    <location>
        <begin position="1"/>
        <end position="20"/>
    </location>
</feature>
<protein>
    <submittedName>
        <fullName evidence="2">Uncharacterized protein</fullName>
    </submittedName>
</protein>
<evidence type="ECO:0000256" key="1">
    <source>
        <dbReference type="SAM" id="MobiDB-lite"/>
    </source>
</evidence>
<name>A0A8H3MKM3_9GLOM</name>
<organism evidence="2 3">
    <name type="scientific">Rhizophagus clarus</name>
    <dbReference type="NCBI Taxonomy" id="94130"/>
    <lineage>
        <taxon>Eukaryota</taxon>
        <taxon>Fungi</taxon>
        <taxon>Fungi incertae sedis</taxon>
        <taxon>Mucoromycota</taxon>
        <taxon>Glomeromycotina</taxon>
        <taxon>Glomeromycetes</taxon>
        <taxon>Glomerales</taxon>
        <taxon>Glomeraceae</taxon>
        <taxon>Rhizophagus</taxon>
    </lineage>
</organism>
<gene>
    <name evidence="2" type="ORF">RCL2_003074700</name>
</gene>
<dbReference type="EMBL" id="BLAL01000356">
    <property type="protein sequence ID" value="GET04444.1"/>
    <property type="molecule type" value="Genomic_DNA"/>
</dbReference>
<evidence type="ECO:0000313" key="3">
    <source>
        <dbReference type="Proteomes" id="UP000615446"/>
    </source>
</evidence>
<proteinExistence type="predicted"/>
<dbReference type="Proteomes" id="UP000615446">
    <property type="component" value="Unassembled WGS sequence"/>
</dbReference>
<comment type="caution">
    <text evidence="2">The sequence shown here is derived from an EMBL/GenBank/DDBJ whole genome shotgun (WGS) entry which is preliminary data.</text>
</comment>